<dbReference type="AlphaFoldDB" id="A0A3M9MQZ9"/>
<gene>
    <name evidence="1" type="ORF">EFA69_16040</name>
</gene>
<dbReference type="Proteomes" id="UP000271010">
    <property type="component" value="Unassembled WGS sequence"/>
</dbReference>
<organism evidence="1 2">
    <name type="scientific">Rufibacter immobilis</name>
    <dbReference type="NCBI Taxonomy" id="1348778"/>
    <lineage>
        <taxon>Bacteria</taxon>
        <taxon>Pseudomonadati</taxon>
        <taxon>Bacteroidota</taxon>
        <taxon>Cytophagia</taxon>
        <taxon>Cytophagales</taxon>
        <taxon>Hymenobacteraceae</taxon>
        <taxon>Rufibacter</taxon>
    </lineage>
</organism>
<evidence type="ECO:0000313" key="2">
    <source>
        <dbReference type="Proteomes" id="UP000271010"/>
    </source>
</evidence>
<comment type="caution">
    <text evidence="1">The sequence shown here is derived from an EMBL/GenBank/DDBJ whole genome shotgun (WGS) entry which is preliminary data.</text>
</comment>
<evidence type="ECO:0000313" key="1">
    <source>
        <dbReference type="EMBL" id="RNI27627.1"/>
    </source>
</evidence>
<accession>A0A3M9MQZ9</accession>
<protein>
    <submittedName>
        <fullName evidence="1">Uncharacterized protein</fullName>
    </submittedName>
</protein>
<sequence length="79" mass="9305">MKDAQYYHAKFLVDVRKLLIGTREELKKDRELQLISQETFDACDRQAEDSIKLVEMDLEDLKNNLDPEAFKAIAYLKNQ</sequence>
<dbReference type="EMBL" id="RJJE01000017">
    <property type="protein sequence ID" value="RNI27627.1"/>
    <property type="molecule type" value="Genomic_DNA"/>
</dbReference>
<name>A0A3M9MQZ9_9BACT</name>
<dbReference type="RefSeq" id="WP_123134095.1">
    <property type="nucleotide sequence ID" value="NZ_RJJE01000017.1"/>
</dbReference>
<reference evidence="1 2" key="1">
    <citation type="submission" date="2018-11" db="EMBL/GenBank/DDBJ databases">
        <title>Rufibacter latericius sp. nov., isolated from water in Baiyang Lake.</title>
        <authorList>
            <person name="Yang Y."/>
        </authorList>
    </citation>
    <scope>NUCLEOTIDE SEQUENCE [LARGE SCALE GENOMIC DNA]</scope>
    <source>
        <strain evidence="1 2">MCC P1</strain>
    </source>
</reference>
<keyword evidence="2" id="KW-1185">Reference proteome</keyword>
<proteinExistence type="predicted"/>